<evidence type="ECO:0000256" key="1">
    <source>
        <dbReference type="SAM" id="MobiDB-lite"/>
    </source>
</evidence>
<protein>
    <recommendedName>
        <fullName evidence="2">Calmodulin-binding domain-containing protein</fullName>
    </recommendedName>
</protein>
<dbReference type="PANTHER" id="PTHR33349:SF20">
    <property type="entry name" value="CHROMO DOMAIN CEC-LIKE PROTEIN"/>
    <property type="match status" value="1"/>
</dbReference>
<proteinExistence type="predicted"/>
<dbReference type="GO" id="GO:0005516">
    <property type="term" value="F:calmodulin binding"/>
    <property type="evidence" value="ECO:0007669"/>
    <property type="project" value="InterPro"/>
</dbReference>
<feature type="region of interest" description="Disordered" evidence="1">
    <location>
        <begin position="1"/>
        <end position="375"/>
    </location>
</feature>
<sequence>MATTVRTGAANAGRDQKTGTSPSSSSPFGKKSARPSLSSSSSSSTTGKNSPAMDRKQPPSYLRPTKSSKSLDPSPVPKRSNTDSSAQKTTTTRRRSFDRPPPASQVQKAIQGSPGAREAKTLRSSSFSIKSTSSSPLSARASLERQSSLGKAPVRDRKVEPQLSKLRSVNRGAMASKTVPKGSSKLALNKKSPKSVTSESSNECDNQSVEHLVSDDEIGYVHDKSQALPEISEMPDSNEELKDPTNLQLEAKHVEEEHNQPEVHHESVDEKPTAEHQAQVQSEEQTVQSEEQSNQTGEEGAGNQDETDEEPPKVEPTDTPLKEKEEETEKMEELPAKEAEKSEEEAEVKDQKQSVRSPSPLARSQSAGKKGNQAYNDVIEQTASKLMGKKNKVLALAGAFETVISLQDRKH</sequence>
<dbReference type="Pfam" id="PF07839">
    <property type="entry name" value="CaM_binding"/>
    <property type="match status" value="1"/>
</dbReference>
<evidence type="ECO:0000259" key="2">
    <source>
        <dbReference type="Pfam" id="PF07839"/>
    </source>
</evidence>
<feature type="domain" description="Calmodulin-binding" evidence="2">
    <location>
        <begin position="308"/>
        <end position="405"/>
    </location>
</feature>
<feature type="compositionally biased region" description="Low complexity" evidence="1">
    <location>
        <begin position="277"/>
        <end position="296"/>
    </location>
</feature>
<gene>
    <name evidence="3" type="ORF">Cgig2_011397</name>
</gene>
<dbReference type="OrthoDB" id="1939646at2759"/>
<evidence type="ECO:0000313" key="3">
    <source>
        <dbReference type="EMBL" id="KAJ8448776.1"/>
    </source>
</evidence>
<dbReference type="PANTHER" id="PTHR33349">
    <property type="entry name" value="EMB|CAB62594.1"/>
    <property type="match status" value="1"/>
</dbReference>
<evidence type="ECO:0000313" key="4">
    <source>
        <dbReference type="Proteomes" id="UP001153076"/>
    </source>
</evidence>
<name>A0A9Q1KTY1_9CARY</name>
<dbReference type="Proteomes" id="UP001153076">
    <property type="component" value="Unassembled WGS sequence"/>
</dbReference>
<accession>A0A9Q1KTY1</accession>
<feature type="compositionally biased region" description="Basic and acidic residues" evidence="1">
    <location>
        <begin position="250"/>
        <end position="274"/>
    </location>
</feature>
<feature type="compositionally biased region" description="Basic and acidic residues" evidence="1">
    <location>
        <begin position="310"/>
        <end position="340"/>
    </location>
</feature>
<feature type="compositionally biased region" description="Low complexity" evidence="1">
    <location>
        <begin position="124"/>
        <end position="141"/>
    </location>
</feature>
<dbReference type="EMBL" id="JAKOGI010000027">
    <property type="protein sequence ID" value="KAJ8448776.1"/>
    <property type="molecule type" value="Genomic_DNA"/>
</dbReference>
<feature type="compositionally biased region" description="Polar residues" evidence="1">
    <location>
        <begin position="354"/>
        <end position="375"/>
    </location>
</feature>
<organism evidence="3 4">
    <name type="scientific">Carnegiea gigantea</name>
    <dbReference type="NCBI Taxonomy" id="171969"/>
    <lineage>
        <taxon>Eukaryota</taxon>
        <taxon>Viridiplantae</taxon>
        <taxon>Streptophyta</taxon>
        <taxon>Embryophyta</taxon>
        <taxon>Tracheophyta</taxon>
        <taxon>Spermatophyta</taxon>
        <taxon>Magnoliopsida</taxon>
        <taxon>eudicotyledons</taxon>
        <taxon>Gunneridae</taxon>
        <taxon>Pentapetalae</taxon>
        <taxon>Caryophyllales</taxon>
        <taxon>Cactineae</taxon>
        <taxon>Cactaceae</taxon>
        <taxon>Cactoideae</taxon>
        <taxon>Echinocereeae</taxon>
        <taxon>Carnegiea</taxon>
    </lineage>
</organism>
<feature type="compositionally biased region" description="Polar residues" evidence="1">
    <location>
        <begin position="194"/>
        <end position="209"/>
    </location>
</feature>
<comment type="caution">
    <text evidence="3">The sequence shown here is derived from an EMBL/GenBank/DDBJ whole genome shotgun (WGS) entry which is preliminary data.</text>
</comment>
<reference evidence="3" key="1">
    <citation type="submission" date="2022-04" db="EMBL/GenBank/DDBJ databases">
        <title>Carnegiea gigantea Genome sequencing and assembly v2.</title>
        <authorList>
            <person name="Copetti D."/>
            <person name="Sanderson M.J."/>
            <person name="Burquez A."/>
            <person name="Wojciechowski M.F."/>
        </authorList>
    </citation>
    <scope>NUCLEOTIDE SEQUENCE</scope>
    <source>
        <strain evidence="3">SGP5-SGP5p</strain>
        <tissue evidence="3">Aerial part</tissue>
    </source>
</reference>
<dbReference type="InterPro" id="IPR012417">
    <property type="entry name" value="CaM-bd_dom_pln"/>
</dbReference>
<keyword evidence="4" id="KW-1185">Reference proteome</keyword>
<feature type="compositionally biased region" description="Low complexity" evidence="1">
    <location>
        <begin position="18"/>
        <end position="44"/>
    </location>
</feature>
<dbReference type="AlphaFoldDB" id="A0A9Q1KTY1"/>